<dbReference type="Proteomes" id="UP000225978">
    <property type="component" value="Segment"/>
</dbReference>
<keyword evidence="1" id="KW-0255">Endonuclease</keyword>
<sequence length="245" mass="28022">MINRCYNPKCKEYCRYGAKGVTIHSDWHDFQVFAEWFEANYQEGACLDKDLKGGKIYSAANCVFLTPQKNSEIAKSKHYDFISPTGEHVQVYNLQKFCRDNNLDPGGMRHVNSGKRQSHKGWRKTNPRVKLMKTVLKTNQLDLFAGSSVKQAKGTKPRAGIVRVRLASALKQQLKDEYTYPSGAIRAPLEFKLAYADFFALTPKGDRKALRELMEVSERTHYRWLADAREIQSGTASVRTHIRRG</sequence>
<dbReference type="Gene3D" id="1.10.10.10">
    <property type="entry name" value="Winged helix-like DNA-binding domain superfamily/Winged helix DNA-binding domain"/>
    <property type="match status" value="1"/>
</dbReference>
<dbReference type="InterPro" id="IPR036388">
    <property type="entry name" value="WH-like_DNA-bd_sf"/>
</dbReference>
<gene>
    <name evidence="1" type="ORF">vBVspPpVa5_0071</name>
</gene>
<dbReference type="EMBL" id="KX889068">
    <property type="protein sequence ID" value="APC46046.1"/>
    <property type="molecule type" value="Genomic_DNA"/>
</dbReference>
<organism evidence="1 2">
    <name type="scientific">Vibrio phage vB_VspP_pVa5</name>
    <dbReference type="NCBI Taxonomy" id="1913109"/>
    <lineage>
        <taxon>Viruses</taxon>
        <taxon>Duplodnaviria</taxon>
        <taxon>Heunggongvirae</taxon>
        <taxon>Uroviricota</taxon>
        <taxon>Caudoviricetes</taxon>
        <taxon>Schitoviridae</taxon>
        <taxon>Pontosvirinae</taxon>
        <taxon>Galateavirus</taxon>
        <taxon>Galateavirus PVA5</taxon>
    </lineage>
</organism>
<keyword evidence="2" id="KW-1185">Reference proteome</keyword>
<name>A0A1J0GV43_9CAUD</name>
<evidence type="ECO:0000313" key="1">
    <source>
        <dbReference type="EMBL" id="APC46046.1"/>
    </source>
</evidence>
<keyword evidence="1" id="KW-0378">Hydrolase</keyword>
<keyword evidence="1" id="KW-0540">Nuclease</keyword>
<reference evidence="1 2" key="1">
    <citation type="journal article" date="2017" name="Viruses">
        <title>Stumbling across the Same Phage: Comparative Genomics of Widespread Temperate Phages Infecting the Fish Pathogen Vibrio anguillarum.</title>
        <authorList>
            <person name="Kalatzis P.G."/>
            <person name="Rorbo N.I."/>
            <person name="Castillo D."/>
            <person name="Mauritzen J.J."/>
            <person name="Jorgensen J."/>
            <person name="Kokkari C."/>
            <person name="Zhang F."/>
            <person name="Katharios P."/>
            <person name="Middelboe M."/>
        </authorList>
    </citation>
    <scope>NUCLEOTIDE SEQUENCE [LARGE SCALE GENOMIC DNA]</scope>
</reference>
<accession>A0A1J0GV43</accession>
<evidence type="ECO:0000313" key="2">
    <source>
        <dbReference type="Proteomes" id="UP000225978"/>
    </source>
</evidence>
<dbReference type="GO" id="GO:0004519">
    <property type="term" value="F:endonuclease activity"/>
    <property type="evidence" value="ECO:0007669"/>
    <property type="project" value="UniProtKB-KW"/>
</dbReference>
<protein>
    <submittedName>
        <fullName evidence="1">HNH homing endonuclease protein</fullName>
    </submittedName>
</protein>
<proteinExistence type="predicted"/>